<feature type="domain" description="B transposition protein C-terminal" evidence="1">
    <location>
        <begin position="223"/>
        <end position="301"/>
    </location>
</feature>
<dbReference type="EMBL" id="JTJU01000041">
    <property type="protein sequence ID" value="OBX09724.1"/>
    <property type="molecule type" value="Genomic_DNA"/>
</dbReference>
<organism evidence="3 4">
    <name type="scientific">Gallibacterium salpingitidis</name>
    <dbReference type="NCBI Taxonomy" id="505341"/>
    <lineage>
        <taxon>Bacteria</taxon>
        <taxon>Pseudomonadati</taxon>
        <taxon>Pseudomonadota</taxon>
        <taxon>Gammaproteobacteria</taxon>
        <taxon>Pasteurellales</taxon>
        <taxon>Pasteurellaceae</taxon>
        <taxon>Gallibacterium</taxon>
    </lineage>
</organism>
<protein>
    <submittedName>
        <fullName evidence="3">DNA transposition protein</fullName>
    </submittedName>
</protein>
<dbReference type="InterPro" id="IPR010982">
    <property type="entry name" value="Lambda_DNA-bd_dom_sf"/>
</dbReference>
<feature type="domain" description="ORC1/DEAH AAA+ ATPase" evidence="2">
    <location>
        <begin position="93"/>
        <end position="207"/>
    </location>
</feature>
<dbReference type="PANTHER" id="PTHR35894">
    <property type="entry name" value="GENERAL SECRETION PATHWAY PROTEIN A-RELATED"/>
    <property type="match status" value="1"/>
</dbReference>
<name>A0AB36E1T8_9PAST</name>
<reference evidence="3 4" key="1">
    <citation type="submission" date="2014-11" db="EMBL/GenBank/DDBJ databases">
        <title>Pan-genome of Gallibacterium spp.</title>
        <authorList>
            <person name="Kudirkiene E."/>
            <person name="Bojesen A.M."/>
        </authorList>
    </citation>
    <scope>NUCLEOTIDE SEQUENCE [LARGE SCALE GENOMIC DNA]</scope>
    <source>
        <strain evidence="3 4">18469/18</strain>
    </source>
</reference>
<dbReference type="PANTHER" id="PTHR35894:SF5">
    <property type="entry name" value="MU-LIKE PROPHAGE FLUMU DNA TRANSPOSITION PROTEIN B"/>
    <property type="match status" value="1"/>
</dbReference>
<dbReference type="Pfam" id="PF13401">
    <property type="entry name" value="AAA_22"/>
    <property type="match status" value="1"/>
</dbReference>
<evidence type="ECO:0000259" key="2">
    <source>
        <dbReference type="Pfam" id="PF13401"/>
    </source>
</evidence>
<proteinExistence type="predicted"/>
<dbReference type="SUPFAM" id="SSF52540">
    <property type="entry name" value="P-loop containing nucleoside triphosphate hydrolases"/>
    <property type="match status" value="1"/>
</dbReference>
<dbReference type="Gene3D" id="1.10.1180.10">
    <property type="entry name" value="B transposition protein, C-terminal domain"/>
    <property type="match status" value="1"/>
</dbReference>
<dbReference type="RefSeq" id="WP_066114358.1">
    <property type="nucleotide sequence ID" value="NZ_JTJT01000103.1"/>
</dbReference>
<dbReference type="GO" id="GO:0006313">
    <property type="term" value="P:DNA transposition"/>
    <property type="evidence" value="ECO:0007669"/>
    <property type="project" value="InterPro"/>
</dbReference>
<dbReference type="Proteomes" id="UP000092527">
    <property type="component" value="Unassembled WGS sequence"/>
</dbReference>
<dbReference type="Gene3D" id="3.40.50.300">
    <property type="entry name" value="P-loop containing nucleotide triphosphate hydrolases"/>
    <property type="match status" value="1"/>
</dbReference>
<dbReference type="Pfam" id="PF09077">
    <property type="entry name" value="Phage-MuB_C"/>
    <property type="match status" value="1"/>
</dbReference>
<dbReference type="InterPro" id="IPR027417">
    <property type="entry name" value="P-loop_NTPase"/>
</dbReference>
<dbReference type="CDD" id="cd00093">
    <property type="entry name" value="HTH_XRE"/>
    <property type="match status" value="1"/>
</dbReference>
<evidence type="ECO:0000313" key="3">
    <source>
        <dbReference type="EMBL" id="OBX09724.1"/>
    </source>
</evidence>
<accession>A0AB36E1T8</accession>
<dbReference type="InterPro" id="IPR001387">
    <property type="entry name" value="Cro/C1-type_HTH"/>
</dbReference>
<evidence type="ECO:0000313" key="4">
    <source>
        <dbReference type="Proteomes" id="UP000092527"/>
    </source>
</evidence>
<dbReference type="GO" id="GO:0016887">
    <property type="term" value="F:ATP hydrolysis activity"/>
    <property type="evidence" value="ECO:0007669"/>
    <property type="project" value="InterPro"/>
</dbReference>
<dbReference type="GO" id="GO:0003677">
    <property type="term" value="F:DNA binding"/>
    <property type="evidence" value="ECO:0007669"/>
    <property type="project" value="InterPro"/>
</dbReference>
<dbReference type="InterPro" id="IPR036733">
    <property type="entry name" value="B_transposit_C_sf"/>
</dbReference>
<evidence type="ECO:0000259" key="1">
    <source>
        <dbReference type="Pfam" id="PF09077"/>
    </source>
</evidence>
<dbReference type="AlphaFoldDB" id="A0AB36E1T8"/>
<dbReference type="InterPro" id="IPR052026">
    <property type="entry name" value="ExeA_AAA_ATPase_DNA-bind"/>
</dbReference>
<gene>
    <name evidence="3" type="ORF">QV09_07550</name>
</gene>
<sequence>MSSLIEQIKHIINNGEISQARLAKEIGITGGALSGYLNGKYQGDIEKINAALESWLEQRNERQNRLMIAPDFIETETAAEVMKGMRYAHLLGTITTVYGASGVGKTTSAREYQRRNPNVWIVTASPSRATLSETLYEMAIELGISDAPKRKGTLSRLIVKKLTDTKGLFVIDEADHLPYDVLEEIRLIQEQCQIGFVLIGNDKVYNRMRGGAHQSHELARLWSRVAKHNSIKQCTENDVIAIADAWQLDSNNKKLIQMLNGICKHGGGLRILTQILRLAWVSAKSEGQLLDYDWIYRAKMELQGGAQ</sequence>
<dbReference type="SUPFAM" id="SSF47681">
    <property type="entry name" value="C-terminal domain of B transposition protein"/>
    <property type="match status" value="1"/>
</dbReference>
<dbReference type="Gene3D" id="1.10.260.40">
    <property type="entry name" value="lambda repressor-like DNA-binding domains"/>
    <property type="match status" value="1"/>
</dbReference>
<dbReference type="InterPro" id="IPR009084">
    <property type="entry name" value="B_transpositn_C"/>
</dbReference>
<dbReference type="SUPFAM" id="SSF47413">
    <property type="entry name" value="lambda repressor-like DNA-binding domains"/>
    <property type="match status" value="1"/>
</dbReference>
<dbReference type="InterPro" id="IPR049945">
    <property type="entry name" value="AAA_22"/>
</dbReference>
<comment type="caution">
    <text evidence="3">The sequence shown here is derived from an EMBL/GenBank/DDBJ whole genome shotgun (WGS) entry which is preliminary data.</text>
</comment>